<dbReference type="Proteomes" id="UP000649829">
    <property type="component" value="Unassembled WGS sequence"/>
</dbReference>
<evidence type="ECO:0000313" key="3">
    <source>
        <dbReference type="EMBL" id="GGL90078.1"/>
    </source>
</evidence>
<keyword evidence="4" id="KW-1185">Reference proteome</keyword>
<dbReference type="RefSeq" id="WP_028285916.1">
    <property type="nucleotide sequence ID" value="NZ_BMLF01000001.1"/>
</dbReference>
<feature type="domain" description="DUF4174" evidence="2">
    <location>
        <begin position="41"/>
        <end position="142"/>
    </location>
</feature>
<gene>
    <name evidence="3" type="ORF">GCM10011534_10250</name>
</gene>
<organism evidence="3 4">
    <name type="scientific">Pseudooceanicola nanhaiensis</name>
    <dbReference type="NCBI Taxonomy" id="375761"/>
    <lineage>
        <taxon>Bacteria</taxon>
        <taxon>Pseudomonadati</taxon>
        <taxon>Pseudomonadota</taxon>
        <taxon>Alphaproteobacteria</taxon>
        <taxon>Rhodobacterales</taxon>
        <taxon>Paracoccaceae</taxon>
        <taxon>Pseudooceanicola</taxon>
    </lineage>
</organism>
<dbReference type="Pfam" id="PF13778">
    <property type="entry name" value="DUF4174"/>
    <property type="match status" value="1"/>
</dbReference>
<accession>A0A917SN09</accession>
<protein>
    <recommendedName>
        <fullName evidence="2">DUF4174 domain-containing protein</fullName>
    </recommendedName>
</protein>
<dbReference type="InterPro" id="IPR025232">
    <property type="entry name" value="DUF4174"/>
</dbReference>
<comment type="caution">
    <text evidence="3">The sequence shown here is derived from an EMBL/GenBank/DDBJ whole genome shotgun (WGS) entry which is preliminary data.</text>
</comment>
<proteinExistence type="predicted"/>
<dbReference type="EMBL" id="BMLF01000001">
    <property type="protein sequence ID" value="GGL90078.1"/>
    <property type="molecule type" value="Genomic_DNA"/>
</dbReference>
<reference evidence="3" key="1">
    <citation type="journal article" date="2014" name="Int. J. Syst. Evol. Microbiol.">
        <title>Complete genome sequence of Corynebacterium casei LMG S-19264T (=DSM 44701T), isolated from a smear-ripened cheese.</title>
        <authorList>
            <consortium name="US DOE Joint Genome Institute (JGI-PGF)"/>
            <person name="Walter F."/>
            <person name="Albersmeier A."/>
            <person name="Kalinowski J."/>
            <person name="Ruckert C."/>
        </authorList>
    </citation>
    <scope>NUCLEOTIDE SEQUENCE</scope>
    <source>
        <strain evidence="3">CGMCC 1.6293</strain>
    </source>
</reference>
<keyword evidence="1" id="KW-0732">Signal</keyword>
<evidence type="ECO:0000259" key="2">
    <source>
        <dbReference type="Pfam" id="PF13778"/>
    </source>
</evidence>
<dbReference type="AlphaFoldDB" id="A0A917SN09"/>
<name>A0A917SN09_9RHOB</name>
<sequence length="145" mass="15759">MPPILPLIGLALGAGALLLAGGARARDGDLIRPLPAETGDLSAYRWEKRPVVIFGASAEDPDVRRQIEMLSAVRSGLRDRDIVVLTDTDPKALGRLRTGLALDGFAVLLVGKDGGVKLREDHPVTPDRLFALIDRMPMRQREMTE</sequence>
<evidence type="ECO:0000256" key="1">
    <source>
        <dbReference type="ARBA" id="ARBA00022729"/>
    </source>
</evidence>
<evidence type="ECO:0000313" key="4">
    <source>
        <dbReference type="Proteomes" id="UP000649829"/>
    </source>
</evidence>
<reference evidence="3" key="2">
    <citation type="submission" date="2020-09" db="EMBL/GenBank/DDBJ databases">
        <authorList>
            <person name="Sun Q."/>
            <person name="Zhou Y."/>
        </authorList>
    </citation>
    <scope>NUCLEOTIDE SEQUENCE</scope>
    <source>
        <strain evidence="3">CGMCC 1.6293</strain>
    </source>
</reference>